<gene>
    <name evidence="4" type="ORF">METZ01_LOCUS32470</name>
</gene>
<name>A0A381QJU7_9ZZZZ</name>
<accession>A0A381QJU7</accession>
<dbReference type="GO" id="GO:0006508">
    <property type="term" value="P:proteolysis"/>
    <property type="evidence" value="ECO:0007669"/>
    <property type="project" value="InterPro"/>
</dbReference>
<dbReference type="Gene3D" id="2.140.10.30">
    <property type="entry name" value="Dipeptidylpeptidase IV, N-terminal domain"/>
    <property type="match status" value="1"/>
</dbReference>
<dbReference type="InterPro" id="IPR029058">
    <property type="entry name" value="AB_hydrolase_fold"/>
</dbReference>
<evidence type="ECO:0000259" key="3">
    <source>
        <dbReference type="Pfam" id="PF00326"/>
    </source>
</evidence>
<dbReference type="PANTHER" id="PTHR42776:SF27">
    <property type="entry name" value="DIPEPTIDYL PEPTIDASE FAMILY MEMBER 6"/>
    <property type="match status" value="1"/>
</dbReference>
<dbReference type="Gene3D" id="2.120.10.30">
    <property type="entry name" value="TolB, C-terminal domain"/>
    <property type="match status" value="1"/>
</dbReference>
<evidence type="ECO:0000256" key="1">
    <source>
        <dbReference type="ARBA" id="ARBA00022801"/>
    </source>
</evidence>
<reference evidence="4" key="1">
    <citation type="submission" date="2018-05" db="EMBL/GenBank/DDBJ databases">
        <authorList>
            <person name="Lanie J.A."/>
            <person name="Ng W.-L."/>
            <person name="Kazmierczak K.M."/>
            <person name="Andrzejewski T.M."/>
            <person name="Davidsen T.M."/>
            <person name="Wayne K.J."/>
            <person name="Tettelin H."/>
            <person name="Glass J.I."/>
            <person name="Rusch D."/>
            <person name="Podicherti R."/>
            <person name="Tsui H.-C.T."/>
            <person name="Winkler M.E."/>
        </authorList>
    </citation>
    <scope>NUCLEOTIDE SEQUENCE</scope>
</reference>
<feature type="domain" description="Peptidase S9 prolyl oligopeptidase catalytic" evidence="3">
    <location>
        <begin position="460"/>
        <end position="663"/>
    </location>
</feature>
<dbReference type="SUPFAM" id="SSF82171">
    <property type="entry name" value="DPP6 N-terminal domain-like"/>
    <property type="match status" value="1"/>
</dbReference>
<dbReference type="SUPFAM" id="SSF53474">
    <property type="entry name" value="alpha/beta-Hydrolases"/>
    <property type="match status" value="1"/>
</dbReference>
<dbReference type="InterPro" id="IPR001375">
    <property type="entry name" value="Peptidase_S9_cat"/>
</dbReference>
<evidence type="ECO:0000313" key="4">
    <source>
        <dbReference type="EMBL" id="SUZ79616.1"/>
    </source>
</evidence>
<keyword evidence="1" id="KW-0378">Hydrolase</keyword>
<dbReference type="EMBL" id="UINC01001394">
    <property type="protein sequence ID" value="SUZ79616.1"/>
    <property type="molecule type" value="Genomic_DNA"/>
</dbReference>
<sequence>MMAITNNKITKSLEFIIVSGLLCLSALAFAQEKPGMTAIDLLNLPSLSDPQLSPDGSSLVYTLGESDWEENERINHIWMKRLPDGEAFQLTFGKEGESSPRWSQDGSQIGFLTERDEDENNQIYLISTRGGEARALTNLDTSPTDLTWSPDGTAIYFLSDIPKTGEEKKREDLKDDVFSFDNNWRHRHLWKVTVADGSVEQLTAGDFTINSYSLALDESKVVIHRAPSPLLDSGYDGEIFVLDLEKNSWQKLTDNKQREGSGELSPDGSFVLFISGTNATFENYYDNNLFIVPVTGGNAQLLLEDMPYSVLDATWSADGESILFLANSGARSDLFKVGVSSQELTQLTNGNHALGGWTYMPNLDAHVATVSTATNPGDVWLLRDGATSRLTTTFNFVAESYWLPKQETIRWQGADSETVEGIIYYPRNYREGAPSPLIVQTHGGPRGSDKLSFPRPRNFVQLATNNGWLVFKPNYRGSTGYGDEFMRNMVGNYWNQSHLDVMTGVDHLIDEGIADSEHMVKMGWSAGGHMTNKIVTHTDRFKAASSGAGASNWLSMYSQTDIRIHRGNWFGGPPWNQEAPIDQYWLQSPLREAWRVTTPTLLLVGEEDERVPAPQSVEFFRALKANGVATELHMAPREGHGWTELRHQLFKINAELAWFEKHVFGQEYEWEEAPEATDKESEFQK</sequence>
<protein>
    <recommendedName>
        <fullName evidence="3">Peptidase S9 prolyl oligopeptidase catalytic domain-containing protein</fullName>
    </recommendedName>
</protein>
<keyword evidence="2" id="KW-0645">Protease</keyword>
<dbReference type="PANTHER" id="PTHR42776">
    <property type="entry name" value="SERINE PEPTIDASE S9 FAMILY MEMBER"/>
    <property type="match status" value="1"/>
</dbReference>
<dbReference type="InterPro" id="IPR011659">
    <property type="entry name" value="WD40"/>
</dbReference>
<evidence type="ECO:0000256" key="2">
    <source>
        <dbReference type="ARBA" id="ARBA00022825"/>
    </source>
</evidence>
<organism evidence="4">
    <name type="scientific">marine metagenome</name>
    <dbReference type="NCBI Taxonomy" id="408172"/>
    <lineage>
        <taxon>unclassified sequences</taxon>
        <taxon>metagenomes</taxon>
        <taxon>ecological metagenomes</taxon>
    </lineage>
</organism>
<dbReference type="Pfam" id="PF07676">
    <property type="entry name" value="PD40"/>
    <property type="match status" value="2"/>
</dbReference>
<dbReference type="GO" id="GO:0004252">
    <property type="term" value="F:serine-type endopeptidase activity"/>
    <property type="evidence" value="ECO:0007669"/>
    <property type="project" value="TreeGrafter"/>
</dbReference>
<dbReference type="InterPro" id="IPR011042">
    <property type="entry name" value="6-blade_b-propeller_TolB-like"/>
</dbReference>
<keyword evidence="2" id="KW-0720">Serine protease</keyword>
<dbReference type="AlphaFoldDB" id="A0A381QJU7"/>
<dbReference type="Gene3D" id="3.40.50.1820">
    <property type="entry name" value="alpha/beta hydrolase"/>
    <property type="match status" value="1"/>
</dbReference>
<dbReference type="Pfam" id="PF00326">
    <property type="entry name" value="Peptidase_S9"/>
    <property type="match status" value="1"/>
</dbReference>
<proteinExistence type="predicted"/>